<dbReference type="SMART" id="SM00338">
    <property type="entry name" value="BRLZ"/>
    <property type="match status" value="1"/>
</dbReference>
<feature type="region of interest" description="Disordered" evidence="2">
    <location>
        <begin position="1"/>
        <end position="72"/>
    </location>
</feature>
<reference evidence="4" key="1">
    <citation type="submission" date="2025-08" db="UniProtKB">
        <authorList>
            <consortium name="Ensembl"/>
        </authorList>
    </citation>
    <scope>IDENTIFICATION</scope>
</reference>
<evidence type="ECO:0000259" key="3">
    <source>
        <dbReference type="PROSITE" id="PS50217"/>
    </source>
</evidence>
<dbReference type="GO" id="GO:0035497">
    <property type="term" value="F:cAMP response element binding"/>
    <property type="evidence" value="ECO:0007669"/>
    <property type="project" value="TreeGrafter"/>
</dbReference>
<dbReference type="STRING" id="28743.ENSCVAP00000024183"/>
<proteinExistence type="predicted"/>
<accession>A0A3Q2DWD8</accession>
<dbReference type="GeneTree" id="ENSGT01120000277658"/>
<keyword evidence="1" id="KW-0175">Coiled coil</keyword>
<dbReference type="PRINTS" id="PR00041">
    <property type="entry name" value="LEUZIPPRCREB"/>
</dbReference>
<dbReference type="PANTHER" id="PTHR45879:SF1">
    <property type="entry name" value="CYCLIC AMP-RESPONSIVE ELEMENT-BINDING PROTEIN 1"/>
    <property type="match status" value="1"/>
</dbReference>
<evidence type="ECO:0000313" key="5">
    <source>
        <dbReference type="Proteomes" id="UP000265020"/>
    </source>
</evidence>
<dbReference type="GO" id="GO:1990589">
    <property type="term" value="C:ATF4-CREB1 transcription factor complex"/>
    <property type="evidence" value="ECO:0007669"/>
    <property type="project" value="TreeGrafter"/>
</dbReference>
<dbReference type="AlphaFoldDB" id="A0A3Q2DWD8"/>
<dbReference type="Gene3D" id="1.20.5.170">
    <property type="match status" value="1"/>
</dbReference>
<dbReference type="OMA" id="CTHSLAV"/>
<name>A0A3Q2DWD8_CYPVA</name>
<evidence type="ECO:0000256" key="2">
    <source>
        <dbReference type="SAM" id="MobiDB-lite"/>
    </source>
</evidence>
<feature type="domain" description="BZIP" evidence="3">
    <location>
        <begin position="58"/>
        <end position="111"/>
    </location>
</feature>
<dbReference type="GO" id="GO:0000981">
    <property type="term" value="F:DNA-binding transcription factor activity, RNA polymerase II-specific"/>
    <property type="evidence" value="ECO:0007669"/>
    <property type="project" value="TreeGrafter"/>
</dbReference>
<dbReference type="Proteomes" id="UP000265020">
    <property type="component" value="Unassembled WGS sequence"/>
</dbReference>
<reference evidence="4" key="2">
    <citation type="submission" date="2025-09" db="UniProtKB">
        <authorList>
            <consortium name="Ensembl"/>
        </authorList>
    </citation>
    <scope>IDENTIFICATION</scope>
</reference>
<keyword evidence="5" id="KW-1185">Reference proteome</keyword>
<dbReference type="InterPro" id="IPR004827">
    <property type="entry name" value="bZIP"/>
</dbReference>
<organism evidence="4 5">
    <name type="scientific">Cyprinodon variegatus</name>
    <name type="common">Sheepshead minnow</name>
    <dbReference type="NCBI Taxonomy" id="28743"/>
    <lineage>
        <taxon>Eukaryota</taxon>
        <taxon>Metazoa</taxon>
        <taxon>Chordata</taxon>
        <taxon>Craniata</taxon>
        <taxon>Vertebrata</taxon>
        <taxon>Euteleostomi</taxon>
        <taxon>Actinopterygii</taxon>
        <taxon>Neopterygii</taxon>
        <taxon>Teleostei</taxon>
        <taxon>Neoteleostei</taxon>
        <taxon>Acanthomorphata</taxon>
        <taxon>Ovalentaria</taxon>
        <taxon>Atherinomorphae</taxon>
        <taxon>Cyprinodontiformes</taxon>
        <taxon>Cyprinodontidae</taxon>
        <taxon>Cyprinodon</taxon>
    </lineage>
</organism>
<feature type="coiled-coil region" evidence="1">
    <location>
        <begin position="76"/>
        <end position="110"/>
    </location>
</feature>
<evidence type="ECO:0000313" key="4">
    <source>
        <dbReference type="Ensembl" id="ENSCVAP00000024183.1"/>
    </source>
</evidence>
<evidence type="ECO:0000256" key="1">
    <source>
        <dbReference type="SAM" id="Coils"/>
    </source>
</evidence>
<dbReference type="SUPFAM" id="SSF57959">
    <property type="entry name" value="Leucine zipper domain"/>
    <property type="match status" value="1"/>
</dbReference>
<sequence length="122" mass="13599">MKTGSSEGPGIGCSMAVTGDEREAGDAPSEMGVGDLRIPTSEPGFQGNGSQTPLEDDLKKRERRRMKNREAARMCRRKKNEYVRCLENRLVELEEQKSSLIEEFKALQSRVTPQQRSGTAIL</sequence>
<dbReference type="PROSITE" id="PS50217">
    <property type="entry name" value="BZIP"/>
    <property type="match status" value="1"/>
</dbReference>
<dbReference type="InterPro" id="IPR001630">
    <property type="entry name" value="Leuzip_CREB"/>
</dbReference>
<dbReference type="PANTHER" id="PTHR45879">
    <property type="entry name" value="CYCLIC AMP RESPONSE ELEMENT-BINDING PROTEIN B"/>
    <property type="match status" value="1"/>
</dbReference>
<dbReference type="CDD" id="cd14690">
    <property type="entry name" value="bZIP_CREB1"/>
    <property type="match status" value="1"/>
</dbReference>
<dbReference type="Pfam" id="PF00170">
    <property type="entry name" value="bZIP_1"/>
    <property type="match status" value="1"/>
</dbReference>
<dbReference type="InterPro" id="IPR046347">
    <property type="entry name" value="bZIP_sf"/>
</dbReference>
<dbReference type="Ensembl" id="ENSCVAT00000004834.1">
    <property type="protein sequence ID" value="ENSCVAP00000024183.1"/>
    <property type="gene ID" value="ENSCVAG00000008096.1"/>
</dbReference>
<protein>
    <recommendedName>
        <fullName evidence="3">BZIP domain-containing protein</fullName>
    </recommendedName>
</protein>